<dbReference type="RefSeq" id="WP_193114475.1">
    <property type="nucleotide sequence ID" value="NZ_CP041165.1"/>
</dbReference>
<dbReference type="EMBL" id="CP041165">
    <property type="protein sequence ID" value="QOP41055.1"/>
    <property type="molecule type" value="Genomic_DNA"/>
</dbReference>
<keyword evidence="2" id="KW-1185">Reference proteome</keyword>
<dbReference type="KEGG" id="smax:FJR03_04590"/>
<reference evidence="1 2" key="1">
    <citation type="submission" date="2019-06" db="EMBL/GenBank/DDBJ databases">
        <title>Sulfurimonas gotlandica sp. nov., a chemoautotrophic and psychrotolerant epsilonproteobacterium isolated from a pelagic redoxcline, and an emended description of the genus Sulfurimonas.</title>
        <authorList>
            <person name="Wang S."/>
            <person name="Jiang L."/>
            <person name="Shao Z."/>
        </authorList>
    </citation>
    <scope>NUCLEOTIDE SEQUENCE [LARGE SCALE GENOMIC DNA]</scope>
    <source>
        <strain evidence="1 2">B2</strain>
    </source>
</reference>
<accession>A0A7M1AUG1</accession>
<sequence>MSKRNDGFTQIENSIVNYPKISFKAKGILMYMKSKPKTWKFYINDILKHTSDKRDAVRSGIQELIDVGYVTKEEKRNDKGQFEYIYKIHPNRDGKTVTENPIREIQCGKTVTENPILSNTNTIKTKRSNTNSTIKRLPFDVFKDIFINEFQNGFNGHDVGVIQLPLSNSTYKMGTVFKIKNGLLLNTTSGKFLEKDEALELWALLQDRFHENKIPKLQNIQV</sequence>
<proteinExistence type="predicted"/>
<protein>
    <recommendedName>
        <fullName evidence="3">Helix-turn-helix domain-containing protein</fullName>
    </recommendedName>
</protein>
<evidence type="ECO:0000313" key="1">
    <source>
        <dbReference type="EMBL" id="QOP41055.1"/>
    </source>
</evidence>
<evidence type="ECO:0000313" key="2">
    <source>
        <dbReference type="Proteomes" id="UP000593910"/>
    </source>
</evidence>
<evidence type="ECO:0008006" key="3">
    <source>
        <dbReference type="Google" id="ProtNLM"/>
    </source>
</evidence>
<dbReference type="Proteomes" id="UP000593910">
    <property type="component" value="Chromosome"/>
</dbReference>
<dbReference type="AlphaFoldDB" id="A0A7M1AUG1"/>
<name>A0A7M1AUG1_9BACT</name>
<organism evidence="1 2">
    <name type="scientific">Sulfurimonas marina</name>
    <dbReference type="NCBI Taxonomy" id="2590551"/>
    <lineage>
        <taxon>Bacteria</taxon>
        <taxon>Pseudomonadati</taxon>
        <taxon>Campylobacterota</taxon>
        <taxon>Epsilonproteobacteria</taxon>
        <taxon>Campylobacterales</taxon>
        <taxon>Sulfurimonadaceae</taxon>
        <taxon>Sulfurimonas</taxon>
    </lineage>
</organism>
<gene>
    <name evidence="1" type="ORF">FJR03_04590</name>
</gene>